<dbReference type="GO" id="GO:0008817">
    <property type="term" value="F:corrinoid adenosyltransferase activity"/>
    <property type="evidence" value="ECO:0007669"/>
    <property type="project" value="UniProtKB-UniRule"/>
</dbReference>
<feature type="domain" description="Cobalamin adenosyltransferase-like" evidence="7">
    <location>
        <begin position="3"/>
        <end position="173"/>
    </location>
</feature>
<evidence type="ECO:0000256" key="6">
    <source>
        <dbReference type="RuleBase" id="RU366026"/>
    </source>
</evidence>
<keyword evidence="3 6" id="KW-0808">Transferase</keyword>
<dbReference type="Pfam" id="PF01923">
    <property type="entry name" value="Cob_adeno_trans"/>
    <property type="match status" value="1"/>
</dbReference>
<dbReference type="Proteomes" id="UP000238042">
    <property type="component" value="Unassembled WGS sequence"/>
</dbReference>
<organism evidence="8 9">
    <name type="scientific">Apibacter adventoris</name>
    <dbReference type="NCBI Taxonomy" id="1679466"/>
    <lineage>
        <taxon>Bacteria</taxon>
        <taxon>Pseudomonadati</taxon>
        <taxon>Bacteroidota</taxon>
        <taxon>Flavobacteriia</taxon>
        <taxon>Flavobacteriales</taxon>
        <taxon>Weeksellaceae</taxon>
        <taxon>Apibacter</taxon>
    </lineage>
</organism>
<comment type="catalytic activity">
    <reaction evidence="6">
        <text>2 cob(II)yrinate a,c diamide + reduced [electron-transfer flavoprotein] + 2 ATP = 2 adenosylcob(III)yrinate a,c-diamide + 2 triphosphate + oxidized [electron-transfer flavoprotein] + 3 H(+)</text>
        <dbReference type="Rhea" id="RHEA:11528"/>
        <dbReference type="Rhea" id="RHEA-COMP:10685"/>
        <dbReference type="Rhea" id="RHEA-COMP:10686"/>
        <dbReference type="ChEBI" id="CHEBI:15378"/>
        <dbReference type="ChEBI" id="CHEBI:18036"/>
        <dbReference type="ChEBI" id="CHEBI:30616"/>
        <dbReference type="ChEBI" id="CHEBI:57692"/>
        <dbReference type="ChEBI" id="CHEBI:58307"/>
        <dbReference type="ChEBI" id="CHEBI:58503"/>
        <dbReference type="ChEBI" id="CHEBI:58537"/>
        <dbReference type="EC" id="2.5.1.17"/>
    </reaction>
</comment>
<keyword evidence="4 6" id="KW-0547">Nucleotide-binding</keyword>
<dbReference type="PANTHER" id="PTHR12213">
    <property type="entry name" value="CORRINOID ADENOSYLTRANSFERASE"/>
    <property type="match status" value="1"/>
</dbReference>
<protein>
    <recommendedName>
        <fullName evidence="6">Corrinoid adenosyltransferase</fullName>
        <ecNumber evidence="6">2.5.1.17</ecNumber>
    </recommendedName>
    <alternativeName>
        <fullName evidence="6">Cob(II)alamin adenosyltransferase</fullName>
    </alternativeName>
    <alternativeName>
        <fullName evidence="6">Cob(II)yrinic acid a,c-diamide adenosyltransferase</fullName>
    </alternativeName>
    <alternativeName>
        <fullName evidence="6">Cobinamide/cobalamin adenosyltransferase</fullName>
    </alternativeName>
</protein>
<keyword evidence="9" id="KW-1185">Reference proteome</keyword>
<evidence type="ECO:0000313" key="9">
    <source>
        <dbReference type="Proteomes" id="UP000238042"/>
    </source>
</evidence>
<dbReference type="FunFam" id="1.20.1200.10:FF:000001">
    <property type="entry name" value="Cob(I)yrinic acid a,c-diamide adenosyltransferase"/>
    <property type="match status" value="1"/>
</dbReference>
<evidence type="ECO:0000313" key="8">
    <source>
        <dbReference type="EMBL" id="PQL94297.1"/>
    </source>
</evidence>
<comment type="pathway">
    <text evidence="6">Cofactor biosynthesis; adenosylcobalamin biosynthesis; adenosylcobalamin from cob(II)yrinate a,c-diamide: step 2/7.</text>
</comment>
<keyword evidence="6" id="KW-0169">Cobalamin biosynthesis</keyword>
<dbReference type="GO" id="GO:0009236">
    <property type="term" value="P:cobalamin biosynthetic process"/>
    <property type="evidence" value="ECO:0007669"/>
    <property type="project" value="UniProtKB-UniRule"/>
</dbReference>
<dbReference type="EC" id="2.5.1.17" evidence="6"/>
<dbReference type="PANTHER" id="PTHR12213:SF0">
    <property type="entry name" value="CORRINOID ADENOSYLTRANSFERASE MMAB"/>
    <property type="match status" value="1"/>
</dbReference>
<dbReference type="UniPathway" id="UPA00148">
    <property type="reaction ID" value="UER00233"/>
</dbReference>
<name>A0A2S8AFA6_9FLAO</name>
<dbReference type="AlphaFoldDB" id="A0A2S8AFA6"/>
<dbReference type="RefSeq" id="WP_105246189.1">
    <property type="nucleotide sequence ID" value="NZ_PSZM01000024.1"/>
</dbReference>
<keyword evidence="5 6" id="KW-0067">ATP-binding</keyword>
<evidence type="ECO:0000259" key="7">
    <source>
        <dbReference type="Pfam" id="PF01923"/>
    </source>
</evidence>
<dbReference type="NCBIfam" id="TIGR00636">
    <property type="entry name" value="PduO_Nterm"/>
    <property type="match status" value="1"/>
</dbReference>
<evidence type="ECO:0000256" key="5">
    <source>
        <dbReference type="ARBA" id="ARBA00022840"/>
    </source>
</evidence>
<comment type="caution">
    <text evidence="8">The sequence shown here is derived from an EMBL/GenBank/DDBJ whole genome shotgun (WGS) entry which is preliminary data.</text>
</comment>
<accession>A0A2S8AFA6</accession>
<dbReference type="Gene3D" id="1.20.1200.10">
    <property type="entry name" value="Cobalamin adenosyltransferase-like"/>
    <property type="match status" value="1"/>
</dbReference>
<comment type="catalytic activity">
    <reaction evidence="6">
        <text>2 cob(II)alamin + reduced [electron-transfer flavoprotein] + 2 ATP = 2 adenosylcob(III)alamin + 2 triphosphate + oxidized [electron-transfer flavoprotein] + 3 H(+)</text>
        <dbReference type="Rhea" id="RHEA:28671"/>
        <dbReference type="Rhea" id="RHEA-COMP:10685"/>
        <dbReference type="Rhea" id="RHEA-COMP:10686"/>
        <dbReference type="ChEBI" id="CHEBI:15378"/>
        <dbReference type="ChEBI" id="CHEBI:16304"/>
        <dbReference type="ChEBI" id="CHEBI:18036"/>
        <dbReference type="ChEBI" id="CHEBI:18408"/>
        <dbReference type="ChEBI" id="CHEBI:30616"/>
        <dbReference type="ChEBI" id="CHEBI:57692"/>
        <dbReference type="ChEBI" id="CHEBI:58307"/>
        <dbReference type="EC" id="2.5.1.17"/>
    </reaction>
</comment>
<gene>
    <name evidence="8" type="ORF">C4S77_03730</name>
</gene>
<comment type="similarity">
    <text evidence="1 6">Belongs to the Cob(I)alamin adenosyltransferase family.</text>
</comment>
<comment type="subunit">
    <text evidence="2">Homotrimer.</text>
</comment>
<dbReference type="InterPro" id="IPR036451">
    <property type="entry name" value="CblAdoTrfase-like_sf"/>
</dbReference>
<sequence>MKVYTKTGDTGTTSLYGGDRVSKNHMRIHTFGEVDELNSYIGLIRSYNNQKKIDNQLQIIQNSLFDLGAELATPENKIILANGKPRLKSLISEKYITQLEKWIDTMDKQLPTLTQFILPTGNVPTSISHIARTICRRVERSIISLTKAEEIRPILQKYLNRLSDYLFVLARYLGYKAGVKETFWTPNQ</sequence>
<proteinExistence type="inferred from homology"/>
<dbReference type="GO" id="GO:0005524">
    <property type="term" value="F:ATP binding"/>
    <property type="evidence" value="ECO:0007669"/>
    <property type="project" value="UniProtKB-UniRule"/>
</dbReference>
<dbReference type="OrthoDB" id="9778896at2"/>
<evidence type="ECO:0000256" key="4">
    <source>
        <dbReference type="ARBA" id="ARBA00022741"/>
    </source>
</evidence>
<evidence type="ECO:0000256" key="3">
    <source>
        <dbReference type="ARBA" id="ARBA00022679"/>
    </source>
</evidence>
<reference evidence="8 9" key="1">
    <citation type="submission" date="2018-02" db="EMBL/GenBank/DDBJ databases">
        <title>Genome sequences of Apibacter spp., gut symbionts of Asian honey bees.</title>
        <authorList>
            <person name="Kwong W.K."/>
            <person name="Steele M.I."/>
            <person name="Moran N.A."/>
        </authorList>
    </citation>
    <scope>NUCLEOTIDE SEQUENCE [LARGE SCALE GENOMIC DNA]</scope>
    <source>
        <strain evidence="9">wkB301</strain>
    </source>
</reference>
<evidence type="ECO:0000256" key="1">
    <source>
        <dbReference type="ARBA" id="ARBA00007487"/>
    </source>
</evidence>
<dbReference type="InterPro" id="IPR016030">
    <property type="entry name" value="CblAdoTrfase-like"/>
</dbReference>
<dbReference type="EMBL" id="PSZM01000024">
    <property type="protein sequence ID" value="PQL94297.1"/>
    <property type="molecule type" value="Genomic_DNA"/>
</dbReference>
<evidence type="ECO:0000256" key="2">
    <source>
        <dbReference type="ARBA" id="ARBA00011233"/>
    </source>
</evidence>
<dbReference type="InterPro" id="IPR029499">
    <property type="entry name" value="PduO-typ"/>
</dbReference>
<dbReference type="SUPFAM" id="SSF89028">
    <property type="entry name" value="Cobalamin adenosyltransferase-like"/>
    <property type="match status" value="1"/>
</dbReference>